<dbReference type="Proteomes" id="UP000299102">
    <property type="component" value="Unassembled WGS sequence"/>
</dbReference>
<accession>A0A4C1TA76</accession>
<organism evidence="2 3">
    <name type="scientific">Eumeta variegata</name>
    <name type="common">Bagworm moth</name>
    <name type="synonym">Eumeta japonica</name>
    <dbReference type="NCBI Taxonomy" id="151549"/>
    <lineage>
        <taxon>Eukaryota</taxon>
        <taxon>Metazoa</taxon>
        <taxon>Ecdysozoa</taxon>
        <taxon>Arthropoda</taxon>
        <taxon>Hexapoda</taxon>
        <taxon>Insecta</taxon>
        <taxon>Pterygota</taxon>
        <taxon>Neoptera</taxon>
        <taxon>Endopterygota</taxon>
        <taxon>Lepidoptera</taxon>
        <taxon>Glossata</taxon>
        <taxon>Ditrysia</taxon>
        <taxon>Tineoidea</taxon>
        <taxon>Psychidae</taxon>
        <taxon>Oiketicinae</taxon>
        <taxon>Eumeta</taxon>
    </lineage>
</organism>
<dbReference type="OrthoDB" id="7489828at2759"/>
<evidence type="ECO:0008006" key="4">
    <source>
        <dbReference type="Google" id="ProtNLM"/>
    </source>
</evidence>
<keyword evidence="1" id="KW-1133">Transmembrane helix</keyword>
<gene>
    <name evidence="2" type="ORF">EVAR_71480_1</name>
</gene>
<name>A0A4C1TA76_EUMVA</name>
<protein>
    <recommendedName>
        <fullName evidence="4">Reverse transcriptase zinc-binding domain-containing protein</fullName>
    </recommendedName>
</protein>
<proteinExistence type="predicted"/>
<evidence type="ECO:0000313" key="3">
    <source>
        <dbReference type="Proteomes" id="UP000299102"/>
    </source>
</evidence>
<feature type="transmembrane region" description="Helical" evidence="1">
    <location>
        <begin position="87"/>
        <end position="111"/>
    </location>
</feature>
<evidence type="ECO:0000256" key="1">
    <source>
        <dbReference type="SAM" id="Phobius"/>
    </source>
</evidence>
<comment type="caution">
    <text evidence="2">The sequence shown here is derived from an EMBL/GenBank/DDBJ whole genome shotgun (WGS) entry which is preliminary data.</text>
</comment>
<reference evidence="2 3" key="1">
    <citation type="journal article" date="2019" name="Commun. Biol.">
        <title>The bagworm genome reveals a unique fibroin gene that provides high tensile strength.</title>
        <authorList>
            <person name="Kono N."/>
            <person name="Nakamura H."/>
            <person name="Ohtoshi R."/>
            <person name="Tomita M."/>
            <person name="Numata K."/>
            <person name="Arakawa K."/>
        </authorList>
    </citation>
    <scope>NUCLEOTIDE SEQUENCE [LARGE SCALE GENOMIC DNA]</scope>
</reference>
<keyword evidence="1" id="KW-0472">Membrane</keyword>
<dbReference type="EMBL" id="BGZK01004883">
    <property type="protein sequence ID" value="GBP11403.1"/>
    <property type="molecule type" value="Genomic_DNA"/>
</dbReference>
<sequence length="149" mass="16768">MAVSVITGHCTFGNHARRLGLPYNDFCRSCHSEEEEETVLHLIGTCRALMITVLNFFRGSSMTCLNCLRSVWALDSFVSSGWFEPTLFCAAALWLCLSHLTLFVGFPIFLFDSCSPYPFSFSVYHKGTEFDWTHVSCNSVFPFNTGPPN</sequence>
<keyword evidence="1" id="KW-0812">Transmembrane</keyword>
<keyword evidence="3" id="KW-1185">Reference proteome</keyword>
<evidence type="ECO:0000313" key="2">
    <source>
        <dbReference type="EMBL" id="GBP11403.1"/>
    </source>
</evidence>
<dbReference type="AlphaFoldDB" id="A0A4C1TA76"/>